<dbReference type="AlphaFoldDB" id="A0A5C9AAT1"/>
<dbReference type="GO" id="GO:0016747">
    <property type="term" value="F:acyltransferase activity, transferring groups other than amino-acyl groups"/>
    <property type="evidence" value="ECO:0007669"/>
    <property type="project" value="InterPro"/>
</dbReference>
<name>A0A5C9AAT1_9GAMM</name>
<dbReference type="InterPro" id="IPR016181">
    <property type="entry name" value="Acyl_CoA_acyltransferase"/>
</dbReference>
<dbReference type="Proteomes" id="UP000321039">
    <property type="component" value="Unassembled WGS sequence"/>
</dbReference>
<dbReference type="RefSeq" id="WP_148066693.1">
    <property type="nucleotide sequence ID" value="NZ_VRZA01000001.1"/>
</dbReference>
<feature type="domain" description="N-acetyltransferase" evidence="1">
    <location>
        <begin position="15"/>
        <end position="151"/>
    </location>
</feature>
<dbReference type="Gene3D" id="3.40.630.30">
    <property type="match status" value="1"/>
</dbReference>
<reference evidence="2 3" key="1">
    <citation type="submission" date="2019-08" db="EMBL/GenBank/DDBJ databases">
        <title>Parahaliea maris sp. nov., isolated from the surface seawater.</title>
        <authorList>
            <person name="Liu Y."/>
        </authorList>
    </citation>
    <scope>NUCLEOTIDE SEQUENCE [LARGE SCALE GENOMIC DNA]</scope>
    <source>
        <strain evidence="2 3">HSLHS9</strain>
    </source>
</reference>
<dbReference type="InterPro" id="IPR000182">
    <property type="entry name" value="GNAT_dom"/>
</dbReference>
<keyword evidence="3" id="KW-1185">Reference proteome</keyword>
<accession>A0A5C9AAT1</accession>
<evidence type="ECO:0000313" key="3">
    <source>
        <dbReference type="Proteomes" id="UP000321039"/>
    </source>
</evidence>
<proteinExistence type="predicted"/>
<keyword evidence="2" id="KW-0808">Transferase</keyword>
<protein>
    <submittedName>
        <fullName evidence="2">GNAT family N-acetyltransferase</fullName>
    </submittedName>
</protein>
<dbReference type="SUPFAM" id="SSF55729">
    <property type="entry name" value="Acyl-CoA N-acyltransferases (Nat)"/>
    <property type="match status" value="1"/>
</dbReference>
<evidence type="ECO:0000313" key="2">
    <source>
        <dbReference type="EMBL" id="TXS96421.1"/>
    </source>
</evidence>
<dbReference type="CDD" id="cd04301">
    <property type="entry name" value="NAT_SF"/>
    <property type="match status" value="1"/>
</dbReference>
<evidence type="ECO:0000259" key="1">
    <source>
        <dbReference type="PROSITE" id="PS51186"/>
    </source>
</evidence>
<sequence length="151" mass="16680">MDNYTVNFVVAGDEAEWRELFSGYAEFYGTHLEASVAQTVWGWLLDAGHPLEGLMARDAVGKAIGIVHFRACPRSLSGGDIGFVDDMFIDPAARGSGAADAMVSYLQGVANERGWPLLRWITQHFNARGRALYDRYTGGPSDFIMYQLPIE</sequence>
<gene>
    <name evidence="2" type="ORF">FV139_02725</name>
</gene>
<comment type="caution">
    <text evidence="2">The sequence shown here is derived from an EMBL/GenBank/DDBJ whole genome shotgun (WGS) entry which is preliminary data.</text>
</comment>
<dbReference type="Pfam" id="PF00583">
    <property type="entry name" value="Acetyltransf_1"/>
    <property type="match status" value="1"/>
</dbReference>
<organism evidence="2 3">
    <name type="scientific">Parahaliea maris</name>
    <dbReference type="NCBI Taxonomy" id="2716870"/>
    <lineage>
        <taxon>Bacteria</taxon>
        <taxon>Pseudomonadati</taxon>
        <taxon>Pseudomonadota</taxon>
        <taxon>Gammaproteobacteria</taxon>
        <taxon>Cellvibrionales</taxon>
        <taxon>Halieaceae</taxon>
        <taxon>Parahaliea</taxon>
    </lineage>
</organism>
<dbReference type="EMBL" id="VRZA01000001">
    <property type="protein sequence ID" value="TXS96421.1"/>
    <property type="molecule type" value="Genomic_DNA"/>
</dbReference>
<dbReference type="PROSITE" id="PS51186">
    <property type="entry name" value="GNAT"/>
    <property type="match status" value="1"/>
</dbReference>